<dbReference type="SMART" id="SM00388">
    <property type="entry name" value="HisKA"/>
    <property type="match status" value="1"/>
</dbReference>
<dbReference type="FunFam" id="1.10.287.130:FF:000001">
    <property type="entry name" value="Two-component sensor histidine kinase"/>
    <property type="match status" value="1"/>
</dbReference>
<evidence type="ECO:0000313" key="12">
    <source>
        <dbReference type="Proteomes" id="UP000070456"/>
    </source>
</evidence>
<dbReference type="PRINTS" id="PR00344">
    <property type="entry name" value="BCTRLSENSOR"/>
</dbReference>
<dbReference type="InterPro" id="IPR036097">
    <property type="entry name" value="HisK_dim/P_sf"/>
</dbReference>
<gene>
    <name evidence="11" type="primary">phoR_4</name>
    <name evidence="11" type="ORF">AN619_28710</name>
</gene>
<dbReference type="InterPro" id="IPR003660">
    <property type="entry name" value="HAMP_dom"/>
</dbReference>
<dbReference type="SMART" id="SM00387">
    <property type="entry name" value="HATPase_c"/>
    <property type="match status" value="1"/>
</dbReference>
<comment type="caution">
    <text evidence="11">The sequence shown here is derived from an EMBL/GenBank/DDBJ whole genome shotgun (WGS) entry which is preliminary data.</text>
</comment>
<dbReference type="CDD" id="cd00075">
    <property type="entry name" value="HATPase"/>
    <property type="match status" value="1"/>
</dbReference>
<dbReference type="PATRIC" id="fig|520762.4.peg.3169"/>
<keyword evidence="4" id="KW-0597">Phosphoprotein</keyword>
<reference evidence="11 12" key="1">
    <citation type="submission" date="2015-12" db="EMBL/GenBank/DDBJ databases">
        <title>Draft genome sequence of the thermoanaerobe Thermotalea metallivorans, an isolate from the runoff channel of the Great Artesian Basin, Australia.</title>
        <authorList>
            <person name="Patel B.K."/>
        </authorList>
    </citation>
    <scope>NUCLEOTIDE SEQUENCE [LARGE SCALE GENOMIC DNA]</scope>
    <source>
        <strain evidence="11 12">B2-1</strain>
    </source>
</reference>
<keyword evidence="5 11" id="KW-0808">Transferase</keyword>
<dbReference type="Pfam" id="PF02518">
    <property type="entry name" value="HATPase_c"/>
    <property type="match status" value="1"/>
</dbReference>
<dbReference type="PANTHER" id="PTHR43711:SF26">
    <property type="entry name" value="SENSOR HISTIDINE KINASE RCSC"/>
    <property type="match status" value="1"/>
</dbReference>
<evidence type="ECO:0000256" key="6">
    <source>
        <dbReference type="ARBA" id="ARBA00022777"/>
    </source>
</evidence>
<evidence type="ECO:0000256" key="4">
    <source>
        <dbReference type="ARBA" id="ARBA00022553"/>
    </source>
</evidence>
<dbReference type="EC" id="2.7.13.3" evidence="3"/>
<dbReference type="InterPro" id="IPR003594">
    <property type="entry name" value="HATPase_dom"/>
</dbReference>
<dbReference type="InterPro" id="IPR005467">
    <property type="entry name" value="His_kinase_dom"/>
</dbReference>
<protein>
    <recommendedName>
        <fullName evidence="3">histidine kinase</fullName>
        <ecNumber evidence="3">2.7.13.3</ecNumber>
    </recommendedName>
</protein>
<keyword evidence="8" id="KW-1133">Transmembrane helix</keyword>
<accession>A0A140KZQ4</accession>
<comment type="catalytic activity">
    <reaction evidence="1">
        <text>ATP + protein L-histidine = ADP + protein N-phospho-L-histidine.</text>
        <dbReference type="EC" id="2.7.13.3"/>
    </reaction>
</comment>
<dbReference type="Proteomes" id="UP000070456">
    <property type="component" value="Unassembled WGS sequence"/>
</dbReference>
<dbReference type="SMART" id="SM00304">
    <property type="entry name" value="HAMP"/>
    <property type="match status" value="1"/>
</dbReference>
<keyword evidence="8" id="KW-0472">Membrane</keyword>
<proteinExistence type="predicted"/>
<evidence type="ECO:0000256" key="7">
    <source>
        <dbReference type="ARBA" id="ARBA00023012"/>
    </source>
</evidence>
<evidence type="ECO:0000259" key="9">
    <source>
        <dbReference type="PROSITE" id="PS50109"/>
    </source>
</evidence>
<dbReference type="InterPro" id="IPR036890">
    <property type="entry name" value="HATPase_C_sf"/>
</dbReference>
<evidence type="ECO:0000256" key="5">
    <source>
        <dbReference type="ARBA" id="ARBA00022679"/>
    </source>
</evidence>
<dbReference type="CDD" id="cd00082">
    <property type="entry name" value="HisKA"/>
    <property type="match status" value="1"/>
</dbReference>
<feature type="domain" description="Histidine kinase" evidence="9">
    <location>
        <begin position="248"/>
        <end position="461"/>
    </location>
</feature>
<dbReference type="Gene3D" id="6.10.340.10">
    <property type="match status" value="1"/>
</dbReference>
<dbReference type="SUPFAM" id="SSF158472">
    <property type="entry name" value="HAMP domain-like"/>
    <property type="match status" value="1"/>
</dbReference>
<evidence type="ECO:0000256" key="3">
    <source>
        <dbReference type="ARBA" id="ARBA00012438"/>
    </source>
</evidence>
<dbReference type="GO" id="GO:0000155">
    <property type="term" value="F:phosphorelay sensor kinase activity"/>
    <property type="evidence" value="ECO:0007669"/>
    <property type="project" value="InterPro"/>
</dbReference>
<dbReference type="GO" id="GO:0016020">
    <property type="term" value="C:membrane"/>
    <property type="evidence" value="ECO:0007669"/>
    <property type="project" value="UniProtKB-SubCell"/>
</dbReference>
<keyword evidence="7" id="KW-0902">Two-component regulatory system</keyword>
<evidence type="ECO:0000259" key="10">
    <source>
        <dbReference type="PROSITE" id="PS50885"/>
    </source>
</evidence>
<dbReference type="PROSITE" id="PS50885">
    <property type="entry name" value="HAMP"/>
    <property type="match status" value="1"/>
</dbReference>
<dbReference type="PROSITE" id="PS50109">
    <property type="entry name" value="HIS_KIN"/>
    <property type="match status" value="1"/>
</dbReference>
<dbReference type="SUPFAM" id="SSF55874">
    <property type="entry name" value="ATPase domain of HSP90 chaperone/DNA topoisomerase II/histidine kinase"/>
    <property type="match status" value="1"/>
</dbReference>
<dbReference type="Pfam" id="PF00672">
    <property type="entry name" value="HAMP"/>
    <property type="match status" value="1"/>
</dbReference>
<dbReference type="EMBL" id="LOEE01000076">
    <property type="protein sequence ID" value="KXG73779.1"/>
    <property type="molecule type" value="Genomic_DNA"/>
</dbReference>
<evidence type="ECO:0000256" key="2">
    <source>
        <dbReference type="ARBA" id="ARBA00004370"/>
    </source>
</evidence>
<dbReference type="Gene3D" id="3.30.565.10">
    <property type="entry name" value="Histidine kinase-like ATPase, C-terminal domain"/>
    <property type="match status" value="1"/>
</dbReference>
<organism evidence="11 12">
    <name type="scientific">Thermotalea metallivorans</name>
    <dbReference type="NCBI Taxonomy" id="520762"/>
    <lineage>
        <taxon>Bacteria</taxon>
        <taxon>Bacillati</taxon>
        <taxon>Bacillota</taxon>
        <taxon>Clostridia</taxon>
        <taxon>Peptostreptococcales</taxon>
        <taxon>Thermotaleaceae</taxon>
        <taxon>Thermotalea</taxon>
    </lineage>
</organism>
<evidence type="ECO:0000313" key="11">
    <source>
        <dbReference type="EMBL" id="KXG73779.1"/>
    </source>
</evidence>
<dbReference type="Pfam" id="PF00512">
    <property type="entry name" value="HisKA"/>
    <property type="match status" value="1"/>
</dbReference>
<dbReference type="Gene3D" id="1.10.287.130">
    <property type="match status" value="1"/>
</dbReference>
<dbReference type="InterPro" id="IPR050736">
    <property type="entry name" value="Sensor_HK_Regulatory"/>
</dbReference>
<sequence length="468" mass="53607">MSSIKKRWFKNYVLGVLFVLFLLNIAFIVMIKNYYYANIKQMLVNKSATAADFFNKYAEYNKSMELLLKNYVEDYCFDEIFEVQLLDLSGKIIADSKGLNQGKYVCKESLTVPENQPIIHVFRNKQTNENLMSAYAAIKIDHKVIGILRFLTSIEKIDIRLNYLIYISLMISSAVIFTLSLLSIFFTKSILDPIKEINAVAKKMAKGEFDTKIQKNYNDEIGQLADTLNYMSGEILKMQNLKNEFISSISHELRTPLTSIKGWSETIATSGLNDTDEIKTGLRIISKEVDRLSQMVDNLLDFSKLESGKLNLNFEWFDFIDIIEEIWCLYKTKAHAKELHWSLQLNDGIKNIYGDKCRFRQIVINILDNAIKFSKPNGNISIAVSKEDKIKIMVQDDGIGIPKDKIEKVKEKFYKIDVHKEGSGLGLAICQELIQLHGWNLAIESSEGLGTKVIIEIPDFVENAKLDF</sequence>
<evidence type="ECO:0000256" key="1">
    <source>
        <dbReference type="ARBA" id="ARBA00000085"/>
    </source>
</evidence>
<name>A0A140KZQ4_9FIRM</name>
<keyword evidence="6" id="KW-0418">Kinase</keyword>
<dbReference type="InterPro" id="IPR003661">
    <property type="entry name" value="HisK_dim/P_dom"/>
</dbReference>
<dbReference type="AlphaFoldDB" id="A0A140KZQ4"/>
<dbReference type="PANTHER" id="PTHR43711">
    <property type="entry name" value="TWO-COMPONENT HISTIDINE KINASE"/>
    <property type="match status" value="1"/>
</dbReference>
<feature type="domain" description="HAMP" evidence="10">
    <location>
        <begin position="188"/>
        <end position="240"/>
    </location>
</feature>
<comment type="subcellular location">
    <subcellularLocation>
        <location evidence="2">Membrane</location>
    </subcellularLocation>
</comment>
<dbReference type="CDD" id="cd06225">
    <property type="entry name" value="HAMP"/>
    <property type="match status" value="1"/>
</dbReference>
<dbReference type="STRING" id="520762.AN619_28710"/>
<feature type="transmembrane region" description="Helical" evidence="8">
    <location>
        <begin position="12"/>
        <end position="31"/>
    </location>
</feature>
<feature type="transmembrane region" description="Helical" evidence="8">
    <location>
        <begin position="163"/>
        <end position="186"/>
    </location>
</feature>
<keyword evidence="8" id="KW-0812">Transmembrane</keyword>
<keyword evidence="12" id="KW-1185">Reference proteome</keyword>
<dbReference type="InterPro" id="IPR004358">
    <property type="entry name" value="Sig_transdc_His_kin-like_C"/>
</dbReference>
<evidence type="ECO:0000256" key="8">
    <source>
        <dbReference type="SAM" id="Phobius"/>
    </source>
</evidence>
<dbReference type="SUPFAM" id="SSF47384">
    <property type="entry name" value="Homodimeric domain of signal transducing histidine kinase"/>
    <property type="match status" value="1"/>
</dbReference>